<reference evidence="3" key="1">
    <citation type="submission" date="2017-10" db="EMBL/GenBank/DDBJ databases">
        <authorList>
            <person name="Frank J."/>
        </authorList>
    </citation>
    <scope>NUCLEOTIDE SEQUENCE [LARGE SCALE GENOMIC DNA]</scope>
</reference>
<dbReference type="EMBL" id="LT934425">
    <property type="protein sequence ID" value="SOH02624.1"/>
    <property type="molecule type" value="Genomic_DNA"/>
</dbReference>
<organism evidence="2 3">
    <name type="scientific">Kuenenia stuttgartiensis</name>
    <dbReference type="NCBI Taxonomy" id="174633"/>
    <lineage>
        <taxon>Bacteria</taxon>
        <taxon>Pseudomonadati</taxon>
        <taxon>Planctomycetota</taxon>
        <taxon>Candidatus Brocadiia</taxon>
        <taxon>Candidatus Brocadiales</taxon>
        <taxon>Candidatus Brocadiaceae</taxon>
        <taxon>Candidatus Kuenenia</taxon>
    </lineage>
</organism>
<protein>
    <submittedName>
        <fullName evidence="2">Uncharacterized protein</fullName>
    </submittedName>
</protein>
<dbReference type="RefSeq" id="WP_261341074.1">
    <property type="nucleotide sequence ID" value="NZ_CP049055.1"/>
</dbReference>
<keyword evidence="3" id="KW-1185">Reference proteome</keyword>
<evidence type="ECO:0000313" key="4">
    <source>
        <dbReference type="Proteomes" id="UP000501926"/>
    </source>
</evidence>
<evidence type="ECO:0000313" key="1">
    <source>
        <dbReference type="EMBL" id="QII11685.1"/>
    </source>
</evidence>
<evidence type="ECO:0000313" key="2">
    <source>
        <dbReference type="EMBL" id="SOH02624.1"/>
    </source>
</evidence>
<name>A0A2C9CA29_KUEST</name>
<gene>
    <name evidence="1" type="ORF">KsCSTR_23060</name>
    <name evidence="2" type="ORF">KSMBR1_0103</name>
</gene>
<accession>A0A2C9CA29</accession>
<reference evidence="2" key="2">
    <citation type="submission" date="2017-10" db="EMBL/GenBank/DDBJ databases">
        <authorList>
            <person name="Banno H."/>
            <person name="Chua N.-H."/>
        </authorList>
    </citation>
    <scope>NUCLEOTIDE SEQUENCE [LARGE SCALE GENOMIC DNA]</scope>
    <source>
        <strain evidence="2">Kuenenia_mbr1_ru-nijmegen</strain>
    </source>
</reference>
<dbReference type="EMBL" id="CP049055">
    <property type="protein sequence ID" value="QII11685.1"/>
    <property type="molecule type" value="Genomic_DNA"/>
</dbReference>
<evidence type="ECO:0000313" key="3">
    <source>
        <dbReference type="Proteomes" id="UP000221734"/>
    </source>
</evidence>
<reference evidence="1 4" key="3">
    <citation type="submission" date="2020-02" db="EMBL/GenBank/DDBJ databases">
        <title>Newly sequenced genome of strain CSTR1 showed variability in Candidatus Kuenenia stuttgartiensis genomes.</title>
        <authorList>
            <person name="Ding C."/>
            <person name="Adrian L."/>
        </authorList>
    </citation>
    <scope>NUCLEOTIDE SEQUENCE [LARGE SCALE GENOMIC DNA]</scope>
    <source>
        <strain evidence="1 4">CSTR1</strain>
    </source>
</reference>
<dbReference type="AlphaFoldDB" id="A0A2C9CA29"/>
<proteinExistence type="predicted"/>
<dbReference type="KEGG" id="kst:KSMBR1_0103"/>
<dbReference type="Proteomes" id="UP000501926">
    <property type="component" value="Chromosome"/>
</dbReference>
<sequence length="43" mass="5116">MNNDESKDTERYELIILHSQLNIAFVWPVVVGTEHSYQRRVAR</sequence>
<dbReference type="Proteomes" id="UP000221734">
    <property type="component" value="Chromosome Kuenenia_stuttgartiensis_MBR1"/>
</dbReference>